<dbReference type="SMART" id="SM00254">
    <property type="entry name" value="ShKT"/>
    <property type="match status" value="2"/>
</dbReference>
<dbReference type="Proteomes" id="UP000298663">
    <property type="component" value="Unassembled WGS sequence"/>
</dbReference>
<reference evidence="4 5" key="2">
    <citation type="journal article" date="2019" name="G3 (Bethesda)">
        <title>Hybrid Assembly of the Genome of the Entomopathogenic Nematode Steinernema carpocapsae Identifies the X-Chromosome.</title>
        <authorList>
            <person name="Serra L."/>
            <person name="Macchietto M."/>
            <person name="Macias-Munoz A."/>
            <person name="McGill C.J."/>
            <person name="Rodriguez I.M."/>
            <person name="Rodriguez B."/>
            <person name="Murad R."/>
            <person name="Mortazavi A."/>
        </authorList>
    </citation>
    <scope>NUCLEOTIDE SEQUENCE [LARGE SCALE GENOMIC DNA]</scope>
    <source>
        <strain evidence="4 5">ALL</strain>
    </source>
</reference>
<proteinExistence type="predicted"/>
<feature type="domain" description="ShKT" evidence="3">
    <location>
        <begin position="93"/>
        <end position="131"/>
    </location>
</feature>
<gene>
    <name evidence="4" type="ORF">L596_022955</name>
</gene>
<evidence type="ECO:0000313" key="4">
    <source>
        <dbReference type="EMBL" id="TKR66705.1"/>
    </source>
</evidence>
<evidence type="ECO:0000259" key="3">
    <source>
        <dbReference type="PROSITE" id="PS51670"/>
    </source>
</evidence>
<feature type="chain" id="PRO_5020971830" description="ShKT domain-containing protein" evidence="2">
    <location>
        <begin position="17"/>
        <end position="131"/>
    </location>
</feature>
<dbReference type="InterPro" id="IPR003582">
    <property type="entry name" value="ShKT_dom"/>
</dbReference>
<name>A0A4V5ZZ87_STECR</name>
<dbReference type="EMBL" id="AZBU02000008">
    <property type="protein sequence ID" value="TKR66705.1"/>
    <property type="molecule type" value="Genomic_DNA"/>
</dbReference>
<comment type="caution">
    <text evidence="4">The sequence shown here is derived from an EMBL/GenBank/DDBJ whole genome shotgun (WGS) entry which is preliminary data.</text>
</comment>
<feature type="signal peptide" evidence="2">
    <location>
        <begin position="1"/>
        <end position="16"/>
    </location>
</feature>
<reference evidence="4 5" key="1">
    <citation type="journal article" date="2015" name="Genome Biol.">
        <title>Comparative genomics of Steinernema reveals deeply conserved gene regulatory networks.</title>
        <authorList>
            <person name="Dillman A.R."/>
            <person name="Macchietto M."/>
            <person name="Porter C.F."/>
            <person name="Rogers A."/>
            <person name="Williams B."/>
            <person name="Antoshechkin I."/>
            <person name="Lee M.M."/>
            <person name="Goodwin Z."/>
            <person name="Lu X."/>
            <person name="Lewis E.E."/>
            <person name="Goodrich-Blair H."/>
            <person name="Stock S.P."/>
            <person name="Adams B.J."/>
            <person name="Sternberg P.W."/>
            <person name="Mortazavi A."/>
        </authorList>
    </citation>
    <scope>NUCLEOTIDE SEQUENCE [LARGE SCALE GENOMIC DNA]</scope>
    <source>
        <strain evidence="4 5">ALL</strain>
    </source>
</reference>
<protein>
    <recommendedName>
        <fullName evidence="3">ShKT domain-containing protein</fullName>
    </recommendedName>
</protein>
<comment type="caution">
    <text evidence="1">Lacks conserved residue(s) required for the propagation of feature annotation.</text>
</comment>
<evidence type="ECO:0000256" key="1">
    <source>
        <dbReference type="PROSITE-ProRule" id="PRU01005"/>
    </source>
</evidence>
<evidence type="ECO:0000256" key="2">
    <source>
        <dbReference type="SAM" id="SignalP"/>
    </source>
</evidence>
<dbReference type="AlphaFoldDB" id="A0A4V5ZZ87"/>
<sequence length="131" mass="14361">MIFVTLIPILIVSISAELTCPGNFGPAIHKCVYDEATGKDLCPNGMDCVTLQETKFCCPPCEDAVQGCDPHYCNVLKYMKKMQTDCARTCGFCECCDKHSWCPIFASNGFCNKGFYKKKSGLLCPVSCGLC</sequence>
<keyword evidence="2" id="KW-0732">Signal</keyword>
<dbReference type="PROSITE" id="PS51670">
    <property type="entry name" value="SHKT"/>
    <property type="match status" value="1"/>
</dbReference>
<dbReference type="OrthoDB" id="10365820at2759"/>
<dbReference type="Pfam" id="PF01549">
    <property type="entry name" value="ShK"/>
    <property type="match status" value="2"/>
</dbReference>
<organism evidence="4 5">
    <name type="scientific">Steinernema carpocapsae</name>
    <name type="common">Entomopathogenic nematode</name>
    <dbReference type="NCBI Taxonomy" id="34508"/>
    <lineage>
        <taxon>Eukaryota</taxon>
        <taxon>Metazoa</taxon>
        <taxon>Ecdysozoa</taxon>
        <taxon>Nematoda</taxon>
        <taxon>Chromadorea</taxon>
        <taxon>Rhabditida</taxon>
        <taxon>Tylenchina</taxon>
        <taxon>Panagrolaimomorpha</taxon>
        <taxon>Strongyloidoidea</taxon>
        <taxon>Steinernematidae</taxon>
        <taxon>Steinernema</taxon>
    </lineage>
</organism>
<evidence type="ECO:0000313" key="5">
    <source>
        <dbReference type="Proteomes" id="UP000298663"/>
    </source>
</evidence>
<accession>A0A4V5ZZ87</accession>
<keyword evidence="5" id="KW-1185">Reference proteome</keyword>